<evidence type="ECO:0000259" key="1">
    <source>
        <dbReference type="PROSITE" id="PS50851"/>
    </source>
</evidence>
<dbReference type="RefSeq" id="WP_162667402.1">
    <property type="nucleotide sequence ID" value="NZ_LR593886.1"/>
</dbReference>
<keyword evidence="3" id="KW-1185">Reference proteome</keyword>
<name>A0A6P2CUB4_9BACT</name>
<gene>
    <name evidence="2" type="ORF">SOIL9_51550</name>
</gene>
<dbReference type="SUPFAM" id="SSF50341">
    <property type="entry name" value="CheW-like"/>
    <property type="match status" value="1"/>
</dbReference>
<dbReference type="Pfam" id="PF01584">
    <property type="entry name" value="CheW"/>
    <property type="match status" value="1"/>
</dbReference>
<dbReference type="InterPro" id="IPR002545">
    <property type="entry name" value="CheW-lke_dom"/>
</dbReference>
<evidence type="ECO:0000313" key="3">
    <source>
        <dbReference type="Proteomes" id="UP000464178"/>
    </source>
</evidence>
<proteinExistence type="predicted"/>
<dbReference type="AlphaFoldDB" id="A0A6P2CUB4"/>
<evidence type="ECO:0000313" key="2">
    <source>
        <dbReference type="EMBL" id="VTR92559.1"/>
    </source>
</evidence>
<dbReference type="PROSITE" id="PS50851">
    <property type="entry name" value="CHEW"/>
    <property type="match status" value="1"/>
</dbReference>
<dbReference type="KEGG" id="gms:SOIL9_51550"/>
<feature type="domain" description="CheW-like" evidence="1">
    <location>
        <begin position="38"/>
        <end position="173"/>
    </location>
</feature>
<reference evidence="2 3" key="1">
    <citation type="submission" date="2019-05" db="EMBL/GenBank/DDBJ databases">
        <authorList>
            <consortium name="Science for Life Laboratories"/>
        </authorList>
    </citation>
    <scope>NUCLEOTIDE SEQUENCE [LARGE SCALE GENOMIC DNA]</scope>
    <source>
        <strain evidence="2">Soil9</strain>
    </source>
</reference>
<dbReference type="Proteomes" id="UP000464178">
    <property type="component" value="Chromosome"/>
</dbReference>
<dbReference type="GO" id="GO:0006935">
    <property type="term" value="P:chemotaxis"/>
    <property type="evidence" value="ECO:0007669"/>
    <property type="project" value="InterPro"/>
</dbReference>
<sequence>MSTGSQTGAPDLRDDVEQMRRSFDQVFAAPDPPPAGERDDFVAVRVGGRPFALRVAELVRIEAGRKIVALPGGDPWLLGLAACQGKLIPVYSLELALGDRTTGENTWLGICGREDPLGLAFGALEGYFRVPRADVYGPGEAGSQQNDAHRSVSIGGALRTVVHLPSVLAAIRERVTAHTSTEPEGASR</sequence>
<dbReference type="InterPro" id="IPR036061">
    <property type="entry name" value="CheW-like_dom_sf"/>
</dbReference>
<protein>
    <recommendedName>
        <fullName evidence="1">CheW-like domain-containing protein</fullName>
    </recommendedName>
</protein>
<dbReference type="EMBL" id="LR593886">
    <property type="protein sequence ID" value="VTR92559.1"/>
    <property type="molecule type" value="Genomic_DNA"/>
</dbReference>
<dbReference type="GO" id="GO:0007165">
    <property type="term" value="P:signal transduction"/>
    <property type="evidence" value="ECO:0007669"/>
    <property type="project" value="InterPro"/>
</dbReference>
<accession>A0A6P2CUB4</accession>
<organism evidence="2 3">
    <name type="scientific">Gemmata massiliana</name>
    <dbReference type="NCBI Taxonomy" id="1210884"/>
    <lineage>
        <taxon>Bacteria</taxon>
        <taxon>Pseudomonadati</taxon>
        <taxon>Planctomycetota</taxon>
        <taxon>Planctomycetia</taxon>
        <taxon>Gemmatales</taxon>
        <taxon>Gemmataceae</taxon>
        <taxon>Gemmata</taxon>
    </lineage>
</organism>